<keyword evidence="3" id="KW-1185">Reference proteome</keyword>
<proteinExistence type="predicted"/>
<sequence>MAIYKMQVLWLLFSTVVLHDSSAQITYFDQDFNGGGPYTNPSPDVGQFTDLIETVPSASFAKFENGSMDMIRTLSSGGGSVRVLRTVPFSPNPETLYIQIYMTVKDILVSGNPAMYFYIGENFSRSTFPSNNSLFSRPSITLNESSFIVRDIKTNSNSSNIALNTPVLITWVLNNSNSSTVYKMPESAAVANHSIGSRKYDLWMNDEKVVSGGDSYDSYSPNKLSNFEIRFYQGVGTISIDKILIRDIDGVLPVHFKSFEAKLVNDQVDLFWETELEQEVSHYMVERSTDNINFTKIGELPAAGNLSGYTYAYRDEYPYQGNSYYRISERDRLGKAGITSNSKDIIYYDAGHKAFVYPNPSRDGVVHLKGLHKNFKDYRFSNLLGQEIPHQGRKLSDYEMDIYPVVPLRSGLYFISYHKGIETETIKIVVSE</sequence>
<keyword evidence="1" id="KW-0732">Signal</keyword>
<dbReference type="RefSeq" id="WP_215240098.1">
    <property type="nucleotide sequence ID" value="NZ_CAJRAF010000002.1"/>
</dbReference>
<organism evidence="2 3">
    <name type="scientific">Dyadobacter helix</name>
    <dbReference type="NCBI Taxonomy" id="2822344"/>
    <lineage>
        <taxon>Bacteria</taxon>
        <taxon>Pseudomonadati</taxon>
        <taxon>Bacteroidota</taxon>
        <taxon>Cytophagia</taxon>
        <taxon>Cytophagales</taxon>
        <taxon>Spirosomataceae</taxon>
        <taxon>Dyadobacter</taxon>
    </lineage>
</organism>
<evidence type="ECO:0000256" key="1">
    <source>
        <dbReference type="SAM" id="SignalP"/>
    </source>
</evidence>
<feature type="signal peptide" evidence="1">
    <location>
        <begin position="1"/>
        <end position="19"/>
    </location>
</feature>
<dbReference type="Gene3D" id="2.60.40.10">
    <property type="entry name" value="Immunoglobulins"/>
    <property type="match status" value="1"/>
</dbReference>
<name>A0A916ND31_9BACT</name>
<dbReference type="Proteomes" id="UP000680038">
    <property type="component" value="Unassembled WGS sequence"/>
</dbReference>
<dbReference type="AlphaFoldDB" id="A0A916ND31"/>
<evidence type="ECO:0000313" key="2">
    <source>
        <dbReference type="EMBL" id="CAG5005665.1"/>
    </source>
</evidence>
<dbReference type="InterPro" id="IPR013783">
    <property type="entry name" value="Ig-like_fold"/>
</dbReference>
<feature type="chain" id="PRO_5036849703" description="T9SS type A sorting domain-containing protein" evidence="1">
    <location>
        <begin position="20"/>
        <end position="432"/>
    </location>
</feature>
<dbReference type="EMBL" id="CAJRAF010000002">
    <property type="protein sequence ID" value="CAG5005665.1"/>
    <property type="molecule type" value="Genomic_DNA"/>
</dbReference>
<dbReference type="InterPro" id="IPR026444">
    <property type="entry name" value="Secre_tail"/>
</dbReference>
<protein>
    <recommendedName>
        <fullName evidence="4">T9SS type A sorting domain-containing protein</fullName>
    </recommendedName>
</protein>
<dbReference type="NCBIfam" id="TIGR04183">
    <property type="entry name" value="Por_Secre_tail"/>
    <property type="match status" value="1"/>
</dbReference>
<accession>A0A916ND31</accession>
<reference evidence="2" key="1">
    <citation type="submission" date="2021-04" db="EMBL/GenBank/DDBJ databases">
        <authorList>
            <person name="Rodrigo-Torres L."/>
            <person name="Arahal R. D."/>
            <person name="Lucena T."/>
        </authorList>
    </citation>
    <scope>NUCLEOTIDE SEQUENCE</scope>
    <source>
        <strain evidence="2">CECT 9275</strain>
    </source>
</reference>
<evidence type="ECO:0000313" key="3">
    <source>
        <dbReference type="Proteomes" id="UP000680038"/>
    </source>
</evidence>
<comment type="caution">
    <text evidence="2">The sequence shown here is derived from an EMBL/GenBank/DDBJ whole genome shotgun (WGS) entry which is preliminary data.</text>
</comment>
<gene>
    <name evidence="2" type="ORF">DYBT9275_03625</name>
</gene>
<evidence type="ECO:0008006" key="4">
    <source>
        <dbReference type="Google" id="ProtNLM"/>
    </source>
</evidence>